<dbReference type="InterPro" id="IPR000210">
    <property type="entry name" value="BTB/POZ_dom"/>
</dbReference>
<dbReference type="PANTHER" id="PTHR46231:SF1">
    <property type="entry name" value="ANKYRIN REPEAT AND BTB_POZ DOMAIN-CONTAINING PROTEIN 1"/>
    <property type="match status" value="1"/>
</dbReference>
<evidence type="ECO:0000256" key="2">
    <source>
        <dbReference type="ARBA" id="ARBA00022737"/>
    </source>
</evidence>
<dbReference type="InterPro" id="IPR044515">
    <property type="entry name" value="ABTB1"/>
</dbReference>
<comment type="caution">
    <text evidence="6">The sequence shown here is derived from an EMBL/GenBank/DDBJ whole genome shotgun (WGS) entry which is preliminary data.</text>
</comment>
<proteinExistence type="predicted"/>
<dbReference type="AlphaFoldDB" id="A0A835Y112"/>
<evidence type="ECO:0000256" key="1">
    <source>
        <dbReference type="ARBA" id="ARBA00004906"/>
    </source>
</evidence>
<reference evidence="6" key="1">
    <citation type="journal article" date="2020" name="bioRxiv">
        <title>Comparative genomics of Chlamydomonas.</title>
        <authorList>
            <person name="Craig R.J."/>
            <person name="Hasan A.R."/>
            <person name="Ness R.W."/>
            <person name="Keightley P.D."/>
        </authorList>
    </citation>
    <scope>NUCLEOTIDE SEQUENCE</scope>
    <source>
        <strain evidence="6">CCAP 11/70</strain>
    </source>
</reference>
<dbReference type="PANTHER" id="PTHR46231">
    <property type="entry name" value="ANKYRIN REPEAT AND BTB/POZ DOMAIN-CONTAINING PROTEIN 1"/>
    <property type="match status" value="1"/>
</dbReference>
<dbReference type="OrthoDB" id="534632at2759"/>
<dbReference type="Proteomes" id="UP000612055">
    <property type="component" value="Unassembled WGS sequence"/>
</dbReference>
<dbReference type="CDD" id="cd18186">
    <property type="entry name" value="BTB_POZ_ZBTB_KLHL-like"/>
    <property type="match status" value="1"/>
</dbReference>
<keyword evidence="7" id="KW-1185">Reference proteome</keyword>
<dbReference type="SUPFAM" id="SSF75011">
    <property type="entry name" value="3-carboxy-cis,cis-mucoante lactonizing enzyme"/>
    <property type="match status" value="1"/>
</dbReference>
<name>A0A835Y112_9CHLO</name>
<dbReference type="PROSITE" id="PS50097">
    <property type="entry name" value="BTB"/>
    <property type="match status" value="1"/>
</dbReference>
<gene>
    <name evidence="6" type="ORF">HYH03_008404</name>
</gene>
<keyword evidence="3" id="KW-0040">ANK repeat</keyword>
<keyword evidence="2" id="KW-0677">Repeat</keyword>
<evidence type="ECO:0000256" key="3">
    <source>
        <dbReference type="ARBA" id="ARBA00023043"/>
    </source>
</evidence>
<organism evidence="6 7">
    <name type="scientific">Edaphochlamys debaryana</name>
    <dbReference type="NCBI Taxonomy" id="47281"/>
    <lineage>
        <taxon>Eukaryota</taxon>
        <taxon>Viridiplantae</taxon>
        <taxon>Chlorophyta</taxon>
        <taxon>core chlorophytes</taxon>
        <taxon>Chlorophyceae</taxon>
        <taxon>CS clade</taxon>
        <taxon>Chlamydomonadales</taxon>
        <taxon>Chlamydomonadales incertae sedis</taxon>
        <taxon>Edaphochlamys</taxon>
    </lineage>
</organism>
<protein>
    <recommendedName>
        <fullName evidence="5">BTB domain-containing protein</fullName>
    </recommendedName>
</protein>
<feature type="region of interest" description="Disordered" evidence="4">
    <location>
        <begin position="118"/>
        <end position="140"/>
    </location>
</feature>
<accession>A0A835Y112</accession>
<evidence type="ECO:0000256" key="4">
    <source>
        <dbReference type="SAM" id="MobiDB-lite"/>
    </source>
</evidence>
<dbReference type="GO" id="GO:0005737">
    <property type="term" value="C:cytoplasm"/>
    <property type="evidence" value="ECO:0007669"/>
    <property type="project" value="TreeGrafter"/>
</dbReference>
<dbReference type="SMART" id="SM00225">
    <property type="entry name" value="BTB"/>
    <property type="match status" value="1"/>
</dbReference>
<evidence type="ECO:0000259" key="5">
    <source>
        <dbReference type="PROSITE" id="PS50097"/>
    </source>
</evidence>
<feature type="domain" description="BTB" evidence="5">
    <location>
        <begin position="357"/>
        <end position="426"/>
    </location>
</feature>
<evidence type="ECO:0000313" key="6">
    <source>
        <dbReference type="EMBL" id="KAG2493267.1"/>
    </source>
</evidence>
<dbReference type="InterPro" id="IPR011042">
    <property type="entry name" value="6-blade_b-propeller_TolB-like"/>
</dbReference>
<dbReference type="Gene3D" id="2.120.10.30">
    <property type="entry name" value="TolB, C-terminal domain"/>
    <property type="match status" value="1"/>
</dbReference>
<dbReference type="InterPro" id="IPR011333">
    <property type="entry name" value="SKP1/BTB/POZ_sf"/>
</dbReference>
<sequence length="529" mass="53450">MALTVRTVPLPSKATGLAVRPRPSGSDSSGGDGPFPEPPDQQILVFTDDGAVHELLGCGSGGSSAGDLRLGPPLAKPGCHCLYPTYDPSTGAVHYCDRALGSARARVAPSLASASSFQPASSVSRLEPSNDCSHLAGSRQRSNSQEATFMGISSLVADGQGGLWVADLGSLQRLDTRSGNVTATFPNAELPGGSCYFAFEVGGGTLLAASGTAVSRLCAEVGGGVELVAGGSEDKGSVDGVGAAARFADISSILPVPGGRMLIADGPNLRCMDAGGAVTTLLQGCFLAGGRVTQLTTLPSGDLAALCGGGASLVLITGVSLSPTPSTDKLIRLLGPRADDRGEDSSGGGAVDPSLPGTVVVRVGDRAFPAHRSVLAAGSEYFARLLAPGGGFAESGAAEVALPDADPAAFAHLLSYMYGSTFGVPCAPLQLLQSVPFELLRPAAALAGRLLMGEAVVSAFTDRLAAAAAPSTVMSTLIWAEDHGLEELAAGLRVYAIEHRKSLDLSALAELIAAHPKRASEVVSELLRA</sequence>
<evidence type="ECO:0000313" key="7">
    <source>
        <dbReference type="Proteomes" id="UP000612055"/>
    </source>
</evidence>
<comment type="pathway">
    <text evidence="1">Protein modification; protein ubiquitination.</text>
</comment>
<dbReference type="EMBL" id="JAEHOE010000038">
    <property type="protein sequence ID" value="KAG2493267.1"/>
    <property type="molecule type" value="Genomic_DNA"/>
</dbReference>
<feature type="region of interest" description="Disordered" evidence="4">
    <location>
        <begin position="1"/>
        <end position="41"/>
    </location>
</feature>
<dbReference type="SUPFAM" id="SSF54695">
    <property type="entry name" value="POZ domain"/>
    <property type="match status" value="1"/>
</dbReference>
<dbReference type="GO" id="GO:0000151">
    <property type="term" value="C:ubiquitin ligase complex"/>
    <property type="evidence" value="ECO:0007669"/>
    <property type="project" value="TreeGrafter"/>
</dbReference>
<dbReference type="Pfam" id="PF00651">
    <property type="entry name" value="BTB"/>
    <property type="match status" value="1"/>
</dbReference>
<dbReference type="Gene3D" id="3.30.710.10">
    <property type="entry name" value="Potassium Channel Kv1.1, Chain A"/>
    <property type="match status" value="1"/>
</dbReference>